<dbReference type="EMBL" id="CZBE01000027">
    <property type="protein sequence ID" value="CUQ11609.1"/>
    <property type="molecule type" value="Genomic_DNA"/>
</dbReference>
<dbReference type="RefSeq" id="WP_006873587.1">
    <property type="nucleotide sequence ID" value="NZ_CABIWA010000020.1"/>
</dbReference>
<evidence type="ECO:0000313" key="2">
    <source>
        <dbReference type="EMBL" id="CUQ11609.1"/>
    </source>
</evidence>
<dbReference type="AlphaFoldDB" id="A0A174TXV6"/>
<proteinExistence type="predicted"/>
<evidence type="ECO:0000313" key="4">
    <source>
        <dbReference type="Proteomes" id="UP000095765"/>
    </source>
</evidence>
<reference evidence="2 4" key="1">
    <citation type="submission" date="2015-09" db="EMBL/GenBank/DDBJ databases">
        <authorList>
            <consortium name="Pathogen Informatics"/>
        </authorList>
    </citation>
    <scope>NUCLEOTIDE SEQUENCE [LARGE SCALE GENOMIC DNA]</scope>
    <source>
        <strain evidence="2 4">2789STDY5834939</strain>
    </source>
</reference>
<reference evidence="3 5" key="2">
    <citation type="submission" date="2018-08" db="EMBL/GenBank/DDBJ databases">
        <title>A genome reference for cultivated species of the human gut microbiota.</title>
        <authorList>
            <person name="Zou Y."/>
            <person name="Xue W."/>
            <person name="Luo G."/>
        </authorList>
    </citation>
    <scope>NUCLEOTIDE SEQUENCE [LARGE SCALE GENOMIC DNA]</scope>
    <source>
        <strain evidence="3 5">TF05-12AC</strain>
    </source>
</reference>
<dbReference type="EMBL" id="QVME01000007">
    <property type="protein sequence ID" value="RGE66670.1"/>
    <property type="molecule type" value="Genomic_DNA"/>
</dbReference>
<name>A0A174TXV6_9FIRM</name>
<gene>
    <name evidence="3" type="ORF">DXC40_12910</name>
    <name evidence="2" type="ORF">ERS852551_03170</name>
</gene>
<dbReference type="Proteomes" id="UP000260828">
    <property type="component" value="Unassembled WGS sequence"/>
</dbReference>
<sequence length="139" mass="15657">MTLQELSQYFKLREQLARDEEILESLKATACPGAQVLTGMPHAPGVRDKVGDLAVEIADMESQIEYLQEKISQEEAKVSVFISTIENDQTRMVFRLRFLRGLAWKEVAAVIGGRNTESGVKSLCYRYLETCNGVTRRDA</sequence>
<evidence type="ECO:0000313" key="5">
    <source>
        <dbReference type="Proteomes" id="UP000260828"/>
    </source>
</evidence>
<organism evidence="2 4">
    <name type="scientific">Anaerotruncus colihominis</name>
    <dbReference type="NCBI Taxonomy" id="169435"/>
    <lineage>
        <taxon>Bacteria</taxon>
        <taxon>Bacillati</taxon>
        <taxon>Bacillota</taxon>
        <taxon>Clostridia</taxon>
        <taxon>Eubacteriales</taxon>
        <taxon>Oscillospiraceae</taxon>
        <taxon>Anaerotruncus</taxon>
    </lineage>
</organism>
<dbReference type="OrthoDB" id="1698141at2"/>
<evidence type="ECO:0000313" key="3">
    <source>
        <dbReference type="EMBL" id="RGE66670.1"/>
    </source>
</evidence>
<dbReference type="Proteomes" id="UP000095765">
    <property type="component" value="Unassembled WGS sequence"/>
</dbReference>
<feature type="coiled-coil region" evidence="1">
    <location>
        <begin position="9"/>
        <end position="77"/>
    </location>
</feature>
<keyword evidence="1" id="KW-0175">Coiled coil</keyword>
<protein>
    <submittedName>
        <fullName evidence="2">Uncharacterized protein</fullName>
    </submittedName>
</protein>
<evidence type="ECO:0000256" key="1">
    <source>
        <dbReference type="SAM" id="Coils"/>
    </source>
</evidence>
<accession>A0A174TXV6</accession>